<gene>
    <name evidence="1" type="ORF">METZ01_LOCUS276692</name>
</gene>
<accession>A0A382KHE2</accession>
<reference evidence="1" key="1">
    <citation type="submission" date="2018-05" db="EMBL/GenBank/DDBJ databases">
        <authorList>
            <person name="Lanie J.A."/>
            <person name="Ng W.-L."/>
            <person name="Kazmierczak K.M."/>
            <person name="Andrzejewski T.M."/>
            <person name="Davidsen T.M."/>
            <person name="Wayne K.J."/>
            <person name="Tettelin H."/>
            <person name="Glass J.I."/>
            <person name="Rusch D."/>
            <person name="Podicherti R."/>
            <person name="Tsui H.-C.T."/>
            <person name="Winkler M.E."/>
        </authorList>
    </citation>
    <scope>NUCLEOTIDE SEQUENCE</scope>
</reference>
<name>A0A382KHE2_9ZZZZ</name>
<organism evidence="1">
    <name type="scientific">marine metagenome</name>
    <dbReference type="NCBI Taxonomy" id="408172"/>
    <lineage>
        <taxon>unclassified sequences</taxon>
        <taxon>metagenomes</taxon>
        <taxon>ecological metagenomes</taxon>
    </lineage>
</organism>
<sequence>MNFNFSEDGENSLRKSLDFFINKVQTKEEIPIEYFDTSVTTNRIILQCKELGNKN</sequence>
<dbReference type="EMBL" id="UINC01080680">
    <property type="protein sequence ID" value="SVC23838.1"/>
    <property type="molecule type" value="Genomic_DNA"/>
</dbReference>
<dbReference type="AlphaFoldDB" id="A0A382KHE2"/>
<evidence type="ECO:0000313" key="1">
    <source>
        <dbReference type="EMBL" id="SVC23838.1"/>
    </source>
</evidence>
<proteinExistence type="predicted"/>
<protein>
    <submittedName>
        <fullName evidence="1">Uncharacterized protein</fullName>
    </submittedName>
</protein>